<evidence type="ECO:0000259" key="1">
    <source>
        <dbReference type="SMART" id="SM00849"/>
    </source>
</evidence>
<evidence type="ECO:0000313" key="2">
    <source>
        <dbReference type="EMBL" id="GAA1491964.1"/>
    </source>
</evidence>
<reference evidence="2 3" key="1">
    <citation type="journal article" date="2019" name="Int. J. Syst. Evol. Microbiol.">
        <title>The Global Catalogue of Microorganisms (GCM) 10K type strain sequencing project: providing services to taxonomists for standard genome sequencing and annotation.</title>
        <authorList>
            <consortium name="The Broad Institute Genomics Platform"/>
            <consortium name="The Broad Institute Genome Sequencing Center for Infectious Disease"/>
            <person name="Wu L."/>
            <person name="Ma J."/>
        </authorList>
    </citation>
    <scope>NUCLEOTIDE SEQUENCE [LARGE SCALE GENOMIC DNA]</scope>
    <source>
        <strain evidence="2 3">JCM 12140</strain>
    </source>
</reference>
<dbReference type="InterPro" id="IPR050114">
    <property type="entry name" value="UPF0173_UPF0282_UlaG_hydrolase"/>
</dbReference>
<comment type="caution">
    <text evidence="2">The sequence shown here is derived from an EMBL/GenBank/DDBJ whole genome shotgun (WGS) entry which is preliminary data.</text>
</comment>
<protein>
    <submittedName>
        <fullName evidence="2">MBL fold metallo-hydrolase</fullName>
    </submittedName>
</protein>
<accession>A0ABN1Z8S8</accession>
<gene>
    <name evidence="2" type="ORF">GCM10009627_03100</name>
</gene>
<dbReference type="EMBL" id="BAAAJX010000002">
    <property type="protein sequence ID" value="GAA1491964.1"/>
    <property type="molecule type" value="Genomic_DNA"/>
</dbReference>
<dbReference type="Proteomes" id="UP001501742">
    <property type="component" value="Unassembled WGS sequence"/>
</dbReference>
<dbReference type="Gene3D" id="3.60.15.10">
    <property type="entry name" value="Ribonuclease Z/Hydroxyacylglutathione hydrolase-like"/>
    <property type="match status" value="1"/>
</dbReference>
<keyword evidence="3" id="KW-1185">Reference proteome</keyword>
<name>A0ABN1Z8S8_9MICO</name>
<dbReference type="InterPro" id="IPR036866">
    <property type="entry name" value="RibonucZ/Hydroxyglut_hydro"/>
</dbReference>
<dbReference type="SUPFAM" id="SSF56281">
    <property type="entry name" value="Metallo-hydrolase/oxidoreductase"/>
    <property type="match status" value="1"/>
</dbReference>
<sequence>MELTKHTHATVVLRDGDRSVLLDPGAYTSASADLVAAADAVLVTHDHPDHFDAEVLSAALDAQPDLRVWAPASVVDALGAHDGRVVAVSPGDTVTAGGFEVRVFGGDHAVIHADLPPMTNVGFLVDGRVFHPGDAYSAPGVPVETLLVPTSGPWAKLGELVDFVRAVQPERAVQIHDLMLSDAGKGSFAQFAGQLTGIDLVTLADGETITI</sequence>
<evidence type="ECO:0000313" key="3">
    <source>
        <dbReference type="Proteomes" id="UP001501742"/>
    </source>
</evidence>
<organism evidence="2 3">
    <name type="scientific">Curtobacterium herbarum</name>
    <dbReference type="NCBI Taxonomy" id="150122"/>
    <lineage>
        <taxon>Bacteria</taxon>
        <taxon>Bacillati</taxon>
        <taxon>Actinomycetota</taxon>
        <taxon>Actinomycetes</taxon>
        <taxon>Micrococcales</taxon>
        <taxon>Microbacteriaceae</taxon>
        <taxon>Curtobacterium</taxon>
    </lineage>
</organism>
<dbReference type="Pfam" id="PF13483">
    <property type="entry name" value="Lactamase_B_3"/>
    <property type="match status" value="1"/>
</dbReference>
<feature type="domain" description="Metallo-beta-lactamase" evidence="1">
    <location>
        <begin position="7"/>
        <end position="176"/>
    </location>
</feature>
<proteinExistence type="predicted"/>
<dbReference type="SMART" id="SM00849">
    <property type="entry name" value="Lactamase_B"/>
    <property type="match status" value="1"/>
</dbReference>
<dbReference type="PANTHER" id="PTHR43546:SF3">
    <property type="entry name" value="UPF0173 METAL-DEPENDENT HYDROLASE MJ1163"/>
    <property type="match status" value="1"/>
</dbReference>
<dbReference type="PANTHER" id="PTHR43546">
    <property type="entry name" value="UPF0173 METAL-DEPENDENT HYDROLASE MJ1163-RELATED"/>
    <property type="match status" value="1"/>
</dbReference>
<dbReference type="InterPro" id="IPR001279">
    <property type="entry name" value="Metallo-B-lactamas"/>
</dbReference>
<dbReference type="RefSeq" id="WP_204609236.1">
    <property type="nucleotide sequence ID" value="NZ_BAAAJX010000002.1"/>
</dbReference>